<gene>
    <name evidence="2" type="ORF">FNK824_LOCUS38710</name>
</gene>
<accession>A0A820ERT4</accession>
<evidence type="ECO:0000256" key="1">
    <source>
        <dbReference type="SAM" id="MobiDB-lite"/>
    </source>
</evidence>
<protein>
    <submittedName>
        <fullName evidence="2">Uncharacterized protein</fullName>
    </submittedName>
</protein>
<name>A0A820ERT4_9BILA</name>
<feature type="non-terminal residue" evidence="2">
    <location>
        <position position="40"/>
    </location>
</feature>
<proteinExistence type="predicted"/>
<feature type="compositionally biased region" description="Polar residues" evidence="1">
    <location>
        <begin position="8"/>
        <end position="27"/>
    </location>
</feature>
<evidence type="ECO:0000313" key="2">
    <source>
        <dbReference type="EMBL" id="CAF4253009.1"/>
    </source>
</evidence>
<evidence type="ECO:0000313" key="3">
    <source>
        <dbReference type="Proteomes" id="UP000663874"/>
    </source>
</evidence>
<feature type="region of interest" description="Disordered" evidence="1">
    <location>
        <begin position="1"/>
        <end position="27"/>
    </location>
</feature>
<dbReference type="AlphaFoldDB" id="A0A820ERT4"/>
<dbReference type="Proteomes" id="UP000663874">
    <property type="component" value="Unassembled WGS sequence"/>
</dbReference>
<organism evidence="2 3">
    <name type="scientific">Rotaria sordida</name>
    <dbReference type="NCBI Taxonomy" id="392033"/>
    <lineage>
        <taxon>Eukaryota</taxon>
        <taxon>Metazoa</taxon>
        <taxon>Spiralia</taxon>
        <taxon>Gnathifera</taxon>
        <taxon>Rotifera</taxon>
        <taxon>Eurotatoria</taxon>
        <taxon>Bdelloidea</taxon>
        <taxon>Philodinida</taxon>
        <taxon>Philodinidae</taxon>
        <taxon>Rotaria</taxon>
    </lineage>
</organism>
<reference evidence="2" key="1">
    <citation type="submission" date="2021-02" db="EMBL/GenBank/DDBJ databases">
        <authorList>
            <person name="Nowell W R."/>
        </authorList>
    </citation>
    <scope>NUCLEOTIDE SEQUENCE</scope>
</reference>
<comment type="caution">
    <text evidence="2">The sequence shown here is derived from an EMBL/GenBank/DDBJ whole genome shotgun (WGS) entry which is preliminary data.</text>
</comment>
<feature type="non-terminal residue" evidence="2">
    <location>
        <position position="1"/>
    </location>
</feature>
<sequence length="40" mass="4100">KGDAPVLPNTSTTQNEEVSGATTINDTASKLELAKKAAAR</sequence>
<dbReference type="EMBL" id="CAJOBE010022840">
    <property type="protein sequence ID" value="CAF4253009.1"/>
    <property type="molecule type" value="Genomic_DNA"/>
</dbReference>